<protein>
    <submittedName>
        <fullName evidence="2">Uncharacterized protein</fullName>
    </submittedName>
</protein>
<reference evidence="2 3" key="1">
    <citation type="journal article" date="2019" name="Nat. Ecol. Evol.">
        <title>Megaphylogeny resolves global patterns of mushroom evolution.</title>
        <authorList>
            <person name="Varga T."/>
            <person name="Krizsan K."/>
            <person name="Foldi C."/>
            <person name="Dima B."/>
            <person name="Sanchez-Garcia M."/>
            <person name="Sanchez-Ramirez S."/>
            <person name="Szollosi G.J."/>
            <person name="Szarkandi J.G."/>
            <person name="Papp V."/>
            <person name="Albert L."/>
            <person name="Andreopoulos W."/>
            <person name="Angelini C."/>
            <person name="Antonin V."/>
            <person name="Barry K.W."/>
            <person name="Bougher N.L."/>
            <person name="Buchanan P."/>
            <person name="Buyck B."/>
            <person name="Bense V."/>
            <person name="Catcheside P."/>
            <person name="Chovatia M."/>
            <person name="Cooper J."/>
            <person name="Damon W."/>
            <person name="Desjardin D."/>
            <person name="Finy P."/>
            <person name="Geml J."/>
            <person name="Haridas S."/>
            <person name="Hughes K."/>
            <person name="Justo A."/>
            <person name="Karasinski D."/>
            <person name="Kautmanova I."/>
            <person name="Kiss B."/>
            <person name="Kocsube S."/>
            <person name="Kotiranta H."/>
            <person name="LaButti K.M."/>
            <person name="Lechner B.E."/>
            <person name="Liimatainen K."/>
            <person name="Lipzen A."/>
            <person name="Lukacs Z."/>
            <person name="Mihaltcheva S."/>
            <person name="Morgado L.N."/>
            <person name="Niskanen T."/>
            <person name="Noordeloos M.E."/>
            <person name="Ohm R.A."/>
            <person name="Ortiz-Santana B."/>
            <person name="Ovrebo C."/>
            <person name="Racz N."/>
            <person name="Riley R."/>
            <person name="Savchenko A."/>
            <person name="Shiryaev A."/>
            <person name="Soop K."/>
            <person name="Spirin V."/>
            <person name="Szebenyi C."/>
            <person name="Tomsovsky M."/>
            <person name="Tulloss R.E."/>
            <person name="Uehling J."/>
            <person name="Grigoriev I.V."/>
            <person name="Vagvolgyi C."/>
            <person name="Papp T."/>
            <person name="Martin F.M."/>
            <person name="Miettinen O."/>
            <person name="Hibbett D.S."/>
            <person name="Nagy L.G."/>
        </authorList>
    </citation>
    <scope>NUCLEOTIDE SEQUENCE [LARGE SCALE GENOMIC DNA]</scope>
    <source>
        <strain evidence="2 3">FP101781</strain>
    </source>
</reference>
<sequence length="59" mass="6655">MPPPYLILRKSLFQYIHQPSSPSTPNALPNALRAATPSSYDPSRHHSRPSRPFVLTLPF</sequence>
<dbReference type="EMBL" id="QPFP01000182">
    <property type="protein sequence ID" value="TEB19605.1"/>
    <property type="molecule type" value="Genomic_DNA"/>
</dbReference>
<feature type="region of interest" description="Disordered" evidence="1">
    <location>
        <begin position="19"/>
        <end position="59"/>
    </location>
</feature>
<keyword evidence="3" id="KW-1185">Reference proteome</keyword>
<gene>
    <name evidence="2" type="ORF">FA13DRAFT_1744137</name>
</gene>
<evidence type="ECO:0000256" key="1">
    <source>
        <dbReference type="SAM" id="MobiDB-lite"/>
    </source>
</evidence>
<evidence type="ECO:0000313" key="3">
    <source>
        <dbReference type="Proteomes" id="UP000298030"/>
    </source>
</evidence>
<proteinExistence type="predicted"/>
<accession>A0A4Y7SDE6</accession>
<name>A0A4Y7SDE6_COPMI</name>
<dbReference type="Proteomes" id="UP000298030">
    <property type="component" value="Unassembled WGS sequence"/>
</dbReference>
<dbReference type="AlphaFoldDB" id="A0A4Y7SDE6"/>
<organism evidence="2 3">
    <name type="scientific">Coprinellus micaceus</name>
    <name type="common">Glistening ink-cap mushroom</name>
    <name type="synonym">Coprinus micaceus</name>
    <dbReference type="NCBI Taxonomy" id="71717"/>
    <lineage>
        <taxon>Eukaryota</taxon>
        <taxon>Fungi</taxon>
        <taxon>Dikarya</taxon>
        <taxon>Basidiomycota</taxon>
        <taxon>Agaricomycotina</taxon>
        <taxon>Agaricomycetes</taxon>
        <taxon>Agaricomycetidae</taxon>
        <taxon>Agaricales</taxon>
        <taxon>Agaricineae</taxon>
        <taxon>Psathyrellaceae</taxon>
        <taxon>Coprinellus</taxon>
    </lineage>
</organism>
<comment type="caution">
    <text evidence="2">The sequence shown here is derived from an EMBL/GenBank/DDBJ whole genome shotgun (WGS) entry which is preliminary data.</text>
</comment>
<evidence type="ECO:0000313" key="2">
    <source>
        <dbReference type="EMBL" id="TEB19605.1"/>
    </source>
</evidence>